<comment type="catalytic activity">
    <reaction evidence="7 8">
        <text>adenosine(34) in tRNA + H2O + H(+) = inosine(34) in tRNA + NH4(+)</text>
        <dbReference type="Rhea" id="RHEA:43168"/>
        <dbReference type="Rhea" id="RHEA-COMP:10373"/>
        <dbReference type="Rhea" id="RHEA-COMP:10374"/>
        <dbReference type="ChEBI" id="CHEBI:15377"/>
        <dbReference type="ChEBI" id="CHEBI:15378"/>
        <dbReference type="ChEBI" id="CHEBI:28938"/>
        <dbReference type="ChEBI" id="CHEBI:74411"/>
        <dbReference type="ChEBI" id="CHEBI:82852"/>
        <dbReference type="EC" id="3.5.4.33"/>
    </reaction>
</comment>
<comment type="cofactor">
    <cofactor evidence="8">
        <name>Zn(2+)</name>
        <dbReference type="ChEBI" id="CHEBI:29105"/>
    </cofactor>
    <text evidence="8">Binds 1 zinc ion per subunit.</text>
</comment>
<evidence type="ECO:0000256" key="6">
    <source>
        <dbReference type="ARBA" id="ARBA00022833"/>
    </source>
</evidence>
<dbReference type="GO" id="GO:0052717">
    <property type="term" value="F:tRNA-specific adenosine-34 deaminase activity"/>
    <property type="evidence" value="ECO:0007669"/>
    <property type="project" value="UniProtKB-UniRule"/>
</dbReference>
<dbReference type="Proteomes" id="UP000076715">
    <property type="component" value="Unassembled WGS sequence"/>
</dbReference>
<dbReference type="OrthoDB" id="9802676at2"/>
<organism evidence="10 11">
    <name type="scientific">Aquimarina aggregata</name>
    <dbReference type="NCBI Taxonomy" id="1642818"/>
    <lineage>
        <taxon>Bacteria</taxon>
        <taxon>Pseudomonadati</taxon>
        <taxon>Bacteroidota</taxon>
        <taxon>Flavobacteriia</taxon>
        <taxon>Flavobacteriales</taxon>
        <taxon>Flavobacteriaceae</taxon>
        <taxon>Aquimarina</taxon>
    </lineage>
</organism>
<keyword evidence="11" id="KW-1185">Reference proteome</keyword>
<evidence type="ECO:0000256" key="7">
    <source>
        <dbReference type="ARBA" id="ARBA00048045"/>
    </source>
</evidence>
<accession>A0A162YYD8</accession>
<dbReference type="GO" id="GO:0008270">
    <property type="term" value="F:zinc ion binding"/>
    <property type="evidence" value="ECO:0007669"/>
    <property type="project" value="UniProtKB-UniRule"/>
</dbReference>
<dbReference type="InterPro" id="IPR028883">
    <property type="entry name" value="tRNA_aden_deaminase"/>
</dbReference>
<evidence type="ECO:0000313" key="10">
    <source>
        <dbReference type="EMBL" id="KZS39438.1"/>
    </source>
</evidence>
<evidence type="ECO:0000259" key="9">
    <source>
        <dbReference type="PROSITE" id="PS51747"/>
    </source>
</evidence>
<keyword evidence="6 8" id="KW-0862">Zinc</keyword>
<sequence length="149" mass="16720">MLEPFDDAYYMKRALQEANMAYEKNEVPVGAVIVVGDRIIARAHNLTELLNDVTAHAEMQAITAASNFLGGKYLNECTMYVTLEPCQMCAGALYWSQIKRVVFGAIDEQRGCGIMGTKLHPKTEIIGGILKEECSELIKRFFIEKRNLN</sequence>
<reference evidence="10 11" key="1">
    <citation type="submission" date="2016-01" db="EMBL/GenBank/DDBJ databases">
        <title>The draft genome sequence of Aquimarina sp. RZW4-3-2.</title>
        <authorList>
            <person name="Wang Y."/>
        </authorList>
    </citation>
    <scope>NUCLEOTIDE SEQUENCE [LARGE SCALE GENOMIC DNA]</scope>
    <source>
        <strain evidence="10 11">RZW4-3-2</strain>
    </source>
</reference>
<comment type="similarity">
    <text evidence="1">Belongs to the cytidine and deoxycytidylate deaminase family. ADAT2 subfamily.</text>
</comment>
<evidence type="ECO:0000256" key="1">
    <source>
        <dbReference type="ARBA" id="ARBA00010669"/>
    </source>
</evidence>
<dbReference type="PANTHER" id="PTHR11079">
    <property type="entry name" value="CYTOSINE DEAMINASE FAMILY MEMBER"/>
    <property type="match status" value="1"/>
</dbReference>
<dbReference type="Pfam" id="PF00383">
    <property type="entry name" value="dCMP_cyt_deam_1"/>
    <property type="match status" value="1"/>
</dbReference>
<dbReference type="Gene3D" id="3.40.140.10">
    <property type="entry name" value="Cytidine Deaminase, domain 2"/>
    <property type="match status" value="1"/>
</dbReference>
<proteinExistence type="inferred from homology"/>
<dbReference type="HAMAP" id="MF_00972">
    <property type="entry name" value="tRNA_aden_deaminase"/>
    <property type="match status" value="1"/>
</dbReference>
<protein>
    <recommendedName>
        <fullName evidence="8">tRNA-specific adenosine deaminase</fullName>
        <ecNumber evidence="8">3.5.4.33</ecNumber>
    </recommendedName>
</protein>
<evidence type="ECO:0000256" key="5">
    <source>
        <dbReference type="ARBA" id="ARBA00022801"/>
    </source>
</evidence>
<dbReference type="AlphaFoldDB" id="A0A162YYD8"/>
<dbReference type="CDD" id="cd01285">
    <property type="entry name" value="nucleoside_deaminase"/>
    <property type="match status" value="1"/>
</dbReference>
<evidence type="ECO:0000256" key="3">
    <source>
        <dbReference type="ARBA" id="ARBA00022694"/>
    </source>
</evidence>
<keyword evidence="5 8" id="KW-0378">Hydrolase</keyword>
<keyword evidence="4 8" id="KW-0479">Metal-binding</keyword>
<dbReference type="InterPro" id="IPR016193">
    <property type="entry name" value="Cytidine_deaminase-like"/>
</dbReference>
<evidence type="ECO:0000256" key="2">
    <source>
        <dbReference type="ARBA" id="ARBA00011738"/>
    </source>
</evidence>
<dbReference type="InterPro" id="IPR002125">
    <property type="entry name" value="CMP_dCMP_dom"/>
</dbReference>
<gene>
    <name evidence="8" type="primary">tadA</name>
    <name evidence="10" type="ORF">AWE51_12940</name>
</gene>
<name>A0A162YYD8_9FLAO</name>
<dbReference type="PROSITE" id="PS00903">
    <property type="entry name" value="CYT_DCMP_DEAMINASES_1"/>
    <property type="match status" value="1"/>
</dbReference>
<dbReference type="RefSeq" id="WP_066317720.1">
    <property type="nucleotide sequence ID" value="NZ_LQRT01000035.1"/>
</dbReference>
<comment type="subunit">
    <text evidence="2 8">Homodimer.</text>
</comment>
<dbReference type="PROSITE" id="PS51747">
    <property type="entry name" value="CYT_DCMP_DEAMINASES_2"/>
    <property type="match status" value="1"/>
</dbReference>
<evidence type="ECO:0000256" key="4">
    <source>
        <dbReference type="ARBA" id="ARBA00022723"/>
    </source>
</evidence>
<dbReference type="GO" id="GO:0002100">
    <property type="term" value="P:tRNA wobble adenosine to inosine editing"/>
    <property type="evidence" value="ECO:0007669"/>
    <property type="project" value="UniProtKB-UniRule"/>
</dbReference>
<evidence type="ECO:0000256" key="8">
    <source>
        <dbReference type="HAMAP-Rule" id="MF_00972"/>
    </source>
</evidence>
<dbReference type="EC" id="3.5.4.33" evidence="8"/>
<dbReference type="SUPFAM" id="SSF53927">
    <property type="entry name" value="Cytidine deaminase-like"/>
    <property type="match status" value="1"/>
</dbReference>
<feature type="domain" description="CMP/dCMP-type deaminase" evidence="9">
    <location>
        <begin position="5"/>
        <end position="132"/>
    </location>
</feature>
<comment type="function">
    <text evidence="8">Catalyzes the deamination of adenosine to inosine at the wobble position 34 of tRNA(Arg2).</text>
</comment>
<dbReference type="InterPro" id="IPR016192">
    <property type="entry name" value="APOBEC/CMP_deaminase_Zn-bd"/>
</dbReference>
<feature type="binding site" evidence="8">
    <location>
        <position position="86"/>
    </location>
    <ligand>
        <name>Zn(2+)</name>
        <dbReference type="ChEBI" id="CHEBI:29105"/>
        <note>catalytic</note>
    </ligand>
</feature>
<feature type="active site" description="Proton donor" evidence="8">
    <location>
        <position position="58"/>
    </location>
</feature>
<evidence type="ECO:0000313" key="11">
    <source>
        <dbReference type="Proteomes" id="UP000076715"/>
    </source>
</evidence>
<feature type="binding site" evidence="8">
    <location>
        <position position="89"/>
    </location>
    <ligand>
        <name>Zn(2+)</name>
        <dbReference type="ChEBI" id="CHEBI:29105"/>
        <note>catalytic</note>
    </ligand>
</feature>
<dbReference type="EMBL" id="LQRT01000035">
    <property type="protein sequence ID" value="KZS39438.1"/>
    <property type="molecule type" value="Genomic_DNA"/>
</dbReference>
<feature type="binding site" evidence="8">
    <location>
        <position position="56"/>
    </location>
    <ligand>
        <name>Zn(2+)</name>
        <dbReference type="ChEBI" id="CHEBI:29105"/>
        <note>catalytic</note>
    </ligand>
</feature>
<dbReference type="STRING" id="1642818.AWE51_12940"/>
<comment type="caution">
    <text evidence="10">The sequence shown here is derived from an EMBL/GenBank/DDBJ whole genome shotgun (WGS) entry which is preliminary data.</text>
</comment>
<keyword evidence="3 8" id="KW-0819">tRNA processing</keyword>
<dbReference type="PANTHER" id="PTHR11079:SF202">
    <property type="entry name" value="TRNA-SPECIFIC ADENOSINE DEAMINASE"/>
    <property type="match status" value="1"/>
</dbReference>